<protein>
    <submittedName>
        <fullName evidence="1">Uncharacterized protein</fullName>
    </submittedName>
</protein>
<evidence type="ECO:0000313" key="2">
    <source>
        <dbReference type="Proteomes" id="UP000485058"/>
    </source>
</evidence>
<organism evidence="1 2">
    <name type="scientific">Haematococcus lacustris</name>
    <name type="common">Green alga</name>
    <name type="synonym">Haematococcus pluvialis</name>
    <dbReference type="NCBI Taxonomy" id="44745"/>
    <lineage>
        <taxon>Eukaryota</taxon>
        <taxon>Viridiplantae</taxon>
        <taxon>Chlorophyta</taxon>
        <taxon>core chlorophytes</taxon>
        <taxon>Chlorophyceae</taxon>
        <taxon>CS clade</taxon>
        <taxon>Chlamydomonadales</taxon>
        <taxon>Haematococcaceae</taxon>
        <taxon>Haematococcus</taxon>
    </lineage>
</organism>
<evidence type="ECO:0000313" key="1">
    <source>
        <dbReference type="EMBL" id="GFH19021.1"/>
    </source>
</evidence>
<feature type="non-terminal residue" evidence="1">
    <location>
        <position position="117"/>
    </location>
</feature>
<dbReference type="Proteomes" id="UP000485058">
    <property type="component" value="Unassembled WGS sequence"/>
</dbReference>
<sequence length="117" mass="12484">MPRNSKEAASSSERGLFRDTAKYASKFSWVKAQNRDEYRKQVAEVAAVVGAVAVVLAADWVWKYVQEERAGNRAAAAAQAAERVVERVQSGQSSRGAPALRALPVTAGSSCDDAVAT</sequence>
<gene>
    <name evidence="1" type="ORF">HaLaN_15908</name>
</gene>
<dbReference type="EMBL" id="BLLF01001393">
    <property type="protein sequence ID" value="GFH19021.1"/>
    <property type="molecule type" value="Genomic_DNA"/>
</dbReference>
<comment type="caution">
    <text evidence="1">The sequence shown here is derived from an EMBL/GenBank/DDBJ whole genome shotgun (WGS) entry which is preliminary data.</text>
</comment>
<accession>A0A699ZA36</accession>
<proteinExistence type="predicted"/>
<reference evidence="1 2" key="1">
    <citation type="submission" date="2020-02" db="EMBL/GenBank/DDBJ databases">
        <title>Draft genome sequence of Haematococcus lacustris strain NIES-144.</title>
        <authorList>
            <person name="Morimoto D."/>
            <person name="Nakagawa S."/>
            <person name="Yoshida T."/>
            <person name="Sawayama S."/>
        </authorList>
    </citation>
    <scope>NUCLEOTIDE SEQUENCE [LARGE SCALE GENOMIC DNA]</scope>
    <source>
        <strain evidence="1 2">NIES-144</strain>
    </source>
</reference>
<name>A0A699ZA36_HAELA</name>
<dbReference type="AlphaFoldDB" id="A0A699ZA36"/>
<keyword evidence="2" id="KW-1185">Reference proteome</keyword>